<protein>
    <submittedName>
        <fullName evidence="2">Uncharacterized protein</fullName>
    </submittedName>
</protein>
<evidence type="ECO:0000313" key="2">
    <source>
        <dbReference type="EMBL" id="KAL2335517.1"/>
    </source>
</evidence>
<gene>
    <name evidence="2" type="ORF">Fmac_016730</name>
</gene>
<reference evidence="2 3" key="1">
    <citation type="submission" date="2024-08" db="EMBL/GenBank/DDBJ databases">
        <title>Insights into the chromosomal genome structure of Flemingia macrophylla.</title>
        <authorList>
            <person name="Ding Y."/>
            <person name="Zhao Y."/>
            <person name="Bi W."/>
            <person name="Wu M."/>
            <person name="Zhao G."/>
            <person name="Gong Y."/>
            <person name="Li W."/>
            <person name="Zhang P."/>
        </authorList>
    </citation>
    <scope>NUCLEOTIDE SEQUENCE [LARGE SCALE GENOMIC DNA]</scope>
    <source>
        <strain evidence="2">DYQJB</strain>
        <tissue evidence="2">Leaf</tissue>
    </source>
</reference>
<dbReference type="Proteomes" id="UP001603857">
    <property type="component" value="Unassembled WGS sequence"/>
</dbReference>
<dbReference type="AlphaFoldDB" id="A0ABD1MI93"/>
<feature type="region of interest" description="Disordered" evidence="1">
    <location>
        <begin position="34"/>
        <end position="53"/>
    </location>
</feature>
<accession>A0ABD1MI93</accession>
<sequence length="98" mass="11366">MENLTKKTLEFNKKLNEKQMMNKLEEVIVPSLDGDETSLRGKQPKARISQLPKEGYGANVARWPARLHATPERLQSIKIDAFISRKDFLWQNQNIGMR</sequence>
<keyword evidence="3" id="KW-1185">Reference proteome</keyword>
<dbReference type="EMBL" id="JBGMDY010000005">
    <property type="protein sequence ID" value="KAL2335517.1"/>
    <property type="molecule type" value="Genomic_DNA"/>
</dbReference>
<organism evidence="2 3">
    <name type="scientific">Flemingia macrophylla</name>
    <dbReference type="NCBI Taxonomy" id="520843"/>
    <lineage>
        <taxon>Eukaryota</taxon>
        <taxon>Viridiplantae</taxon>
        <taxon>Streptophyta</taxon>
        <taxon>Embryophyta</taxon>
        <taxon>Tracheophyta</taxon>
        <taxon>Spermatophyta</taxon>
        <taxon>Magnoliopsida</taxon>
        <taxon>eudicotyledons</taxon>
        <taxon>Gunneridae</taxon>
        <taxon>Pentapetalae</taxon>
        <taxon>rosids</taxon>
        <taxon>fabids</taxon>
        <taxon>Fabales</taxon>
        <taxon>Fabaceae</taxon>
        <taxon>Papilionoideae</taxon>
        <taxon>50 kb inversion clade</taxon>
        <taxon>NPAAA clade</taxon>
        <taxon>indigoferoid/millettioid clade</taxon>
        <taxon>Phaseoleae</taxon>
        <taxon>Flemingia</taxon>
    </lineage>
</organism>
<name>A0ABD1MI93_9FABA</name>
<evidence type="ECO:0000313" key="3">
    <source>
        <dbReference type="Proteomes" id="UP001603857"/>
    </source>
</evidence>
<proteinExistence type="predicted"/>
<evidence type="ECO:0000256" key="1">
    <source>
        <dbReference type="SAM" id="MobiDB-lite"/>
    </source>
</evidence>
<comment type="caution">
    <text evidence="2">The sequence shown here is derived from an EMBL/GenBank/DDBJ whole genome shotgun (WGS) entry which is preliminary data.</text>
</comment>